<gene>
    <name evidence="1" type="ORF">DPEC_G00006950</name>
</gene>
<dbReference type="EMBL" id="CM055728">
    <property type="protein sequence ID" value="KAJ8016412.1"/>
    <property type="molecule type" value="Genomic_DNA"/>
</dbReference>
<reference evidence="1" key="1">
    <citation type="submission" date="2021-05" db="EMBL/GenBank/DDBJ databases">
        <authorList>
            <person name="Pan Q."/>
            <person name="Jouanno E."/>
            <person name="Zahm M."/>
            <person name="Klopp C."/>
            <person name="Cabau C."/>
            <person name="Louis A."/>
            <person name="Berthelot C."/>
            <person name="Parey E."/>
            <person name="Roest Crollius H."/>
            <person name="Montfort J."/>
            <person name="Robinson-Rechavi M."/>
            <person name="Bouchez O."/>
            <person name="Lampietro C."/>
            <person name="Lopez Roques C."/>
            <person name="Donnadieu C."/>
            <person name="Postlethwait J."/>
            <person name="Bobe J."/>
            <person name="Dillon D."/>
            <person name="Chandos A."/>
            <person name="von Hippel F."/>
            <person name="Guiguen Y."/>
        </authorList>
    </citation>
    <scope>NUCLEOTIDE SEQUENCE</scope>
    <source>
        <strain evidence="1">YG-Jan2019</strain>
    </source>
</reference>
<comment type="caution">
    <text evidence="1">The sequence shown here is derived from an EMBL/GenBank/DDBJ whole genome shotgun (WGS) entry which is preliminary data.</text>
</comment>
<evidence type="ECO:0000313" key="1">
    <source>
        <dbReference type="EMBL" id="KAJ8016412.1"/>
    </source>
</evidence>
<proteinExistence type="predicted"/>
<protein>
    <submittedName>
        <fullName evidence="1">Uncharacterized protein</fullName>
    </submittedName>
</protein>
<sequence length="121" mass="13591">MFCTHLFPNNLQHLPNSYSIHCNCTAQRRFLSPPAERSSIEVYLLSGRRPSNTSAIPSGENDPLETCDPSSACQRANGVRLWNISRISRFCAAGSDDTLDQTLDVMRQLICRFHRKAPVVL</sequence>
<organism evidence="1 2">
    <name type="scientific">Dallia pectoralis</name>
    <name type="common">Alaska blackfish</name>
    <dbReference type="NCBI Taxonomy" id="75939"/>
    <lineage>
        <taxon>Eukaryota</taxon>
        <taxon>Metazoa</taxon>
        <taxon>Chordata</taxon>
        <taxon>Craniata</taxon>
        <taxon>Vertebrata</taxon>
        <taxon>Euteleostomi</taxon>
        <taxon>Actinopterygii</taxon>
        <taxon>Neopterygii</taxon>
        <taxon>Teleostei</taxon>
        <taxon>Protacanthopterygii</taxon>
        <taxon>Esociformes</taxon>
        <taxon>Umbridae</taxon>
        <taxon>Dallia</taxon>
    </lineage>
</organism>
<keyword evidence="2" id="KW-1185">Reference proteome</keyword>
<name>A0ACC2HKA9_DALPE</name>
<accession>A0ACC2HKA9</accession>
<dbReference type="Proteomes" id="UP001157502">
    <property type="component" value="Chromosome 1"/>
</dbReference>
<evidence type="ECO:0000313" key="2">
    <source>
        <dbReference type="Proteomes" id="UP001157502"/>
    </source>
</evidence>